<sequence length="193" mass="21333">MTRDRLPPAAGDPLRQAGRRLAVAFEAFHETHYRKWLAYAHLHTGSEEAALEVTCAAYRRLRLCWPYALKQSSVDSYAWAVLKETVVDWLSANGRVTALTQSAAFAVVTRALLRECQQQFALLESQLGLYEAISRLPERQCDVIVLRHVVGYSDAQIASLLGVDEATVRSHASRGKRRLAAALGIAACPTKGK</sequence>
<dbReference type="PANTHER" id="PTHR43133">
    <property type="entry name" value="RNA POLYMERASE ECF-TYPE SIGMA FACTO"/>
    <property type="match status" value="1"/>
</dbReference>
<dbReference type="InterPro" id="IPR013249">
    <property type="entry name" value="RNA_pol_sigma70_r4_t2"/>
</dbReference>
<protein>
    <submittedName>
        <fullName evidence="7">RNA polymerase sigma factor</fullName>
    </submittedName>
</protein>
<dbReference type="Pfam" id="PF08281">
    <property type="entry name" value="Sigma70_r4_2"/>
    <property type="match status" value="1"/>
</dbReference>
<accession>A0ABY3ZAM6</accession>
<proteinExistence type="inferred from homology"/>
<dbReference type="InterPro" id="IPR036388">
    <property type="entry name" value="WH-like_DNA-bd_sf"/>
</dbReference>
<evidence type="ECO:0000256" key="4">
    <source>
        <dbReference type="ARBA" id="ARBA00023125"/>
    </source>
</evidence>
<evidence type="ECO:0000256" key="2">
    <source>
        <dbReference type="ARBA" id="ARBA00023015"/>
    </source>
</evidence>
<evidence type="ECO:0000313" key="8">
    <source>
        <dbReference type="Proteomes" id="UP000829494"/>
    </source>
</evidence>
<dbReference type="GeneID" id="66853471"/>
<dbReference type="RefSeq" id="WP_003984780.1">
    <property type="nucleotide sequence ID" value="NZ_CP043497.1"/>
</dbReference>
<keyword evidence="5" id="KW-0804">Transcription</keyword>
<feature type="domain" description="RNA polymerase sigma factor 70 region 4 type 2" evidence="6">
    <location>
        <begin position="129"/>
        <end position="179"/>
    </location>
</feature>
<organism evidence="7 8">
    <name type="scientific">Streptomyces rimosus subsp. rimosus</name>
    <dbReference type="NCBI Taxonomy" id="132474"/>
    <lineage>
        <taxon>Bacteria</taxon>
        <taxon>Bacillati</taxon>
        <taxon>Actinomycetota</taxon>
        <taxon>Actinomycetes</taxon>
        <taxon>Kitasatosporales</taxon>
        <taxon>Streptomycetaceae</taxon>
        <taxon>Streptomyces</taxon>
    </lineage>
</organism>
<reference evidence="7 8" key="1">
    <citation type="submission" date="2022-03" db="EMBL/GenBank/DDBJ databases">
        <title>Complete genome of Streptomyces rimosus ssp. rimosus R7 (=ATCC 10970).</title>
        <authorList>
            <person name="Beganovic S."/>
            <person name="Ruckert C."/>
            <person name="Busche T."/>
            <person name="Kalinowski J."/>
            <person name="Wittmann C."/>
        </authorList>
    </citation>
    <scope>NUCLEOTIDE SEQUENCE [LARGE SCALE GENOMIC DNA]</scope>
    <source>
        <strain evidence="7 8">R7</strain>
    </source>
</reference>
<dbReference type="Gene3D" id="1.10.10.10">
    <property type="entry name" value="Winged helix-like DNA-binding domain superfamily/Winged helix DNA-binding domain"/>
    <property type="match status" value="1"/>
</dbReference>
<evidence type="ECO:0000256" key="1">
    <source>
        <dbReference type="ARBA" id="ARBA00010641"/>
    </source>
</evidence>
<name>A0ABY3ZAM6_STRRM</name>
<dbReference type="EMBL" id="CP094298">
    <property type="protein sequence ID" value="UNZ07383.1"/>
    <property type="molecule type" value="Genomic_DNA"/>
</dbReference>
<dbReference type="InterPro" id="IPR039425">
    <property type="entry name" value="RNA_pol_sigma-70-like"/>
</dbReference>
<dbReference type="InterPro" id="IPR014284">
    <property type="entry name" value="RNA_pol_sigma-70_dom"/>
</dbReference>
<dbReference type="Proteomes" id="UP000829494">
    <property type="component" value="Chromosome"/>
</dbReference>
<evidence type="ECO:0000256" key="3">
    <source>
        <dbReference type="ARBA" id="ARBA00023082"/>
    </source>
</evidence>
<keyword evidence="4" id="KW-0238">DNA-binding</keyword>
<dbReference type="InterPro" id="IPR013324">
    <property type="entry name" value="RNA_pol_sigma_r3/r4-like"/>
</dbReference>
<gene>
    <name evidence="7" type="ORF">SRIMR7_35045</name>
</gene>
<keyword evidence="8" id="KW-1185">Reference proteome</keyword>
<dbReference type="NCBIfam" id="TIGR02937">
    <property type="entry name" value="sigma70-ECF"/>
    <property type="match status" value="1"/>
</dbReference>
<evidence type="ECO:0000259" key="6">
    <source>
        <dbReference type="Pfam" id="PF08281"/>
    </source>
</evidence>
<dbReference type="PANTHER" id="PTHR43133:SF50">
    <property type="entry name" value="ECF RNA POLYMERASE SIGMA FACTOR SIGM"/>
    <property type="match status" value="1"/>
</dbReference>
<keyword evidence="2" id="KW-0805">Transcription regulation</keyword>
<evidence type="ECO:0000313" key="7">
    <source>
        <dbReference type="EMBL" id="UNZ07383.1"/>
    </source>
</evidence>
<comment type="similarity">
    <text evidence="1">Belongs to the sigma-70 factor family. ECF subfamily.</text>
</comment>
<evidence type="ECO:0000256" key="5">
    <source>
        <dbReference type="ARBA" id="ARBA00023163"/>
    </source>
</evidence>
<dbReference type="SUPFAM" id="SSF88659">
    <property type="entry name" value="Sigma3 and sigma4 domains of RNA polymerase sigma factors"/>
    <property type="match status" value="1"/>
</dbReference>
<keyword evidence="3" id="KW-0731">Sigma factor</keyword>
<dbReference type="CDD" id="cd06171">
    <property type="entry name" value="Sigma70_r4"/>
    <property type="match status" value="1"/>
</dbReference>